<sequence length="114" mass="13361">MPFHKRDIEAPDFSVHEMMGLLLDAVVKAHQQTDHARLTQYYAFAAWCLRQRDKKLWNAAGVSFYEHLGNYEETRSALHLWVDKDVYLQISSLLERMMEPSAFKILDNTFLAKT</sequence>
<keyword evidence="3" id="KW-1185">Reference proteome</keyword>
<name>A0A1I0S9W6_9BACT</name>
<reference evidence="3" key="1">
    <citation type="submission" date="2016-10" db="EMBL/GenBank/DDBJ databases">
        <authorList>
            <person name="Varghese N."/>
            <person name="Submissions S."/>
        </authorList>
    </citation>
    <scope>NUCLEOTIDE SEQUENCE [LARGE SCALE GENOMIC DNA]</scope>
    <source>
        <strain evidence="3">DSM 3695</strain>
    </source>
</reference>
<dbReference type="InterPro" id="IPR056091">
    <property type="entry name" value="DUF7674"/>
</dbReference>
<dbReference type="AlphaFoldDB" id="A0A1I0S9W6"/>
<evidence type="ECO:0000259" key="1">
    <source>
        <dbReference type="Pfam" id="PF24722"/>
    </source>
</evidence>
<evidence type="ECO:0000313" key="2">
    <source>
        <dbReference type="EMBL" id="SEW53001.1"/>
    </source>
</evidence>
<evidence type="ECO:0000313" key="3">
    <source>
        <dbReference type="Proteomes" id="UP000199310"/>
    </source>
</evidence>
<organism evidence="2 3">
    <name type="scientific">Chitinophaga arvensicola</name>
    <dbReference type="NCBI Taxonomy" id="29529"/>
    <lineage>
        <taxon>Bacteria</taxon>
        <taxon>Pseudomonadati</taxon>
        <taxon>Bacteroidota</taxon>
        <taxon>Chitinophagia</taxon>
        <taxon>Chitinophagales</taxon>
        <taxon>Chitinophagaceae</taxon>
        <taxon>Chitinophaga</taxon>
    </lineage>
</organism>
<dbReference type="EMBL" id="FOJG01000002">
    <property type="protein sequence ID" value="SEW53001.1"/>
    <property type="molecule type" value="Genomic_DNA"/>
</dbReference>
<dbReference type="Proteomes" id="UP000199310">
    <property type="component" value="Unassembled WGS sequence"/>
</dbReference>
<accession>A0A1I0S9W6</accession>
<proteinExistence type="predicted"/>
<dbReference type="Pfam" id="PF24722">
    <property type="entry name" value="DUF7674"/>
    <property type="match status" value="1"/>
</dbReference>
<gene>
    <name evidence="2" type="ORF">SAMN04488122_5289</name>
</gene>
<dbReference type="STRING" id="29529.SAMN04488122_5289"/>
<protein>
    <recommendedName>
        <fullName evidence="1">DUF7674 domain-containing protein</fullName>
    </recommendedName>
</protein>
<feature type="domain" description="DUF7674" evidence="1">
    <location>
        <begin position="11"/>
        <end position="85"/>
    </location>
</feature>